<dbReference type="GO" id="GO:0006304">
    <property type="term" value="P:DNA modification"/>
    <property type="evidence" value="ECO:0007669"/>
    <property type="project" value="InterPro"/>
</dbReference>
<evidence type="ECO:0000313" key="9">
    <source>
        <dbReference type="Proteomes" id="UP000220922"/>
    </source>
</evidence>
<sequence>MLKRQKDLLRPLVSSLRAILAGSTDSAGAWQRGDLDRELERLGVAEDGRLAPYDVVRDPASMPARLAAEAFIEAAVNGSKGSEAEQKRKLARAEVVERAAYTWINRLLALRAMETRGLIDETLRANPEYDRLSEALYALRHEAPARTSGADGGWWAVIDDACLAQAAALPGLFDPRDPAAALRPSVAALLRCVALVGGAPQGYTIEEADAAFADPDAIGWCYQFYQEAAKARVYVKLGSGGKAATRSEIAAATQLFTEPYMVQWLLQNSLGRSYHEAYPDAQLPATWAYFIGNRPEGQEPPAHPRPLESLDLIDPCCGSGHFLREAFDMFAAMYRERYPDMSATAIADRILERHLHGIDLDPRAAQLAALTLYLRAWEFVRAESKKRIGQRLSTIVYRPPTLNIASTPTGLSTGALQRHLRRHPGDRVLKPLLEGVFAALEQADILGSLLRPAEHVDAAIKALQQPHTIQMDFDADDATLRRTVTALANSDPSELKKQLLDRVAHSFAAEAGDDDVAARLFGREAEGGVRLLQLLDRTYAVVVTNPPYMGSKNMETPLKKYVEQHYKAGKRDLYAAFIMRCLELCRLNGRVAMVTQQSWMFMKSYVELRGQYQETVLSKNEKHFTGLLKSTGIECLVHLGSHAFEEISGEVVNTVLFTFVNRYATANHHLLTVRLVSINSHTEKALALLDASKDIGISEFKQNDFLNIPESPLVYWISQRFAALLRSAATVRSIAEVRKGFMTGRNDQFVVFFWEAPGGSGWLPYHKGGGYSKWSGFLSSVSRWDHGGARIKNYPTSVVASPEFYFTDGLTFSEVGMSSFGLRRLYKDELYGHMGPIVRPISREWATFLLGGVLNSRVFTYFLRFLTPNFHFTENYVRRLPVPPVHSVLNLYSTSKFCFQIKETLCKYELIFYWYAGEGSCKTKSILIAMLLTAEKFLEDGVNRAFGLQIEDELTMYNEVGYPAGFHPLITGYDTLPDLPADLDLPPLPPEVLDYLAVHERIVPSAAELQRIKQRLRGLYEAGPGVKESEQVTEAAEGGEGDEDVAVSGAHIPIPTETFLEELSVKLKLHPIAVYWLLEQLRAEGTRCKPEEQRLLEDRLSVLILRLLGHRWPKQIEAGEPLPPWADEDGIIPLTAGVGQSTLAERLRLRLRAEDGATGAQQAEALLAELTGLSLEEWLRREFFKRHMRQFKYRPIAWHLASDPTTATGGKGRGKGGSGGARSARRTQPAFECLVYYHACSSDLLARIRTQYVEPFLRAERQRLDAARRSNQETEGAQAQARIQELEEFNRRLQSVAEQGFATPELEKSLADEPLDRWSSDGLIALPDHADLLRQEQSWRVDLNDGVRVNIAPIQQAGLLVADVLKAADAKKALADRARWRSDERRWVRQGKLPRCGWMPDDIPESPQWTVLAPQREAEQAKLAEKRRAVVERGGQGVARADATSQEG</sequence>
<keyword evidence="4" id="KW-0949">S-adenosyl-L-methionine</keyword>
<evidence type="ECO:0000256" key="1">
    <source>
        <dbReference type="ARBA" id="ARBA00011900"/>
    </source>
</evidence>
<keyword evidence="2" id="KW-0489">Methyltransferase</keyword>
<keyword evidence="3" id="KW-0808">Transferase</keyword>
<dbReference type="SUPFAM" id="SSF53335">
    <property type="entry name" value="S-adenosyl-L-methionine-dependent methyltransferases"/>
    <property type="match status" value="1"/>
</dbReference>
<dbReference type="InterPro" id="IPR011639">
    <property type="entry name" value="MethylTrfase_TaqI-like_dom"/>
</dbReference>
<dbReference type="GO" id="GO:0009007">
    <property type="term" value="F:site-specific DNA-methyltransferase (adenine-specific) activity"/>
    <property type="evidence" value="ECO:0007669"/>
    <property type="project" value="UniProtKB-EC"/>
</dbReference>
<dbReference type="RefSeq" id="WP_097651211.1">
    <property type="nucleotide sequence ID" value="NZ_LYXE01000050.1"/>
</dbReference>
<evidence type="ECO:0000256" key="2">
    <source>
        <dbReference type="ARBA" id="ARBA00022603"/>
    </source>
</evidence>
<proteinExistence type="predicted"/>
<evidence type="ECO:0000256" key="4">
    <source>
        <dbReference type="ARBA" id="ARBA00022691"/>
    </source>
</evidence>
<dbReference type="GO" id="GO:0003676">
    <property type="term" value="F:nucleic acid binding"/>
    <property type="evidence" value="ECO:0007669"/>
    <property type="project" value="InterPro"/>
</dbReference>
<organism evidence="8 9">
    <name type="scientific">Candidatus Chloroploca asiatica</name>
    <dbReference type="NCBI Taxonomy" id="1506545"/>
    <lineage>
        <taxon>Bacteria</taxon>
        <taxon>Bacillati</taxon>
        <taxon>Chloroflexota</taxon>
        <taxon>Chloroflexia</taxon>
        <taxon>Chloroflexales</taxon>
        <taxon>Chloroflexineae</taxon>
        <taxon>Oscillochloridaceae</taxon>
        <taxon>Candidatus Chloroploca</taxon>
    </lineage>
</organism>
<dbReference type="Gene3D" id="3.40.50.150">
    <property type="entry name" value="Vaccinia Virus protein VP39"/>
    <property type="match status" value="2"/>
</dbReference>
<dbReference type="NCBIfam" id="NF033452">
    <property type="entry name" value="BREX_1_MTaseX"/>
    <property type="match status" value="1"/>
</dbReference>
<dbReference type="PROSITE" id="PS00092">
    <property type="entry name" value="N6_MTASE"/>
    <property type="match status" value="1"/>
</dbReference>
<protein>
    <recommendedName>
        <fullName evidence="1">site-specific DNA-methyltransferase (adenine-specific)</fullName>
        <ecNumber evidence="1">2.1.1.72</ecNumber>
    </recommendedName>
</protein>
<evidence type="ECO:0000259" key="7">
    <source>
        <dbReference type="Pfam" id="PF07669"/>
    </source>
</evidence>
<keyword evidence="9" id="KW-1185">Reference proteome</keyword>
<dbReference type="InterPro" id="IPR047939">
    <property type="entry name" value="BREX_1_PglX"/>
</dbReference>
<evidence type="ECO:0000256" key="3">
    <source>
        <dbReference type="ARBA" id="ARBA00022679"/>
    </source>
</evidence>
<dbReference type="REBASE" id="279093">
    <property type="entry name" value="CasB79ORF10575P"/>
</dbReference>
<dbReference type="InterPro" id="IPR050953">
    <property type="entry name" value="N4_N6_ade-DNA_methylase"/>
</dbReference>
<dbReference type="GO" id="GO:0032259">
    <property type="term" value="P:methylation"/>
    <property type="evidence" value="ECO:0007669"/>
    <property type="project" value="UniProtKB-KW"/>
</dbReference>
<dbReference type="OrthoDB" id="137015at2"/>
<evidence type="ECO:0000256" key="6">
    <source>
        <dbReference type="SAM" id="MobiDB-lite"/>
    </source>
</evidence>
<dbReference type="PRINTS" id="PR00507">
    <property type="entry name" value="N12N6MTFRASE"/>
</dbReference>
<gene>
    <name evidence="8" type="ORF">A9Q02_10575</name>
</gene>
<comment type="catalytic activity">
    <reaction evidence="5">
        <text>a 2'-deoxyadenosine in DNA + S-adenosyl-L-methionine = an N(6)-methyl-2'-deoxyadenosine in DNA + S-adenosyl-L-homocysteine + H(+)</text>
        <dbReference type="Rhea" id="RHEA:15197"/>
        <dbReference type="Rhea" id="RHEA-COMP:12418"/>
        <dbReference type="Rhea" id="RHEA-COMP:12419"/>
        <dbReference type="ChEBI" id="CHEBI:15378"/>
        <dbReference type="ChEBI" id="CHEBI:57856"/>
        <dbReference type="ChEBI" id="CHEBI:59789"/>
        <dbReference type="ChEBI" id="CHEBI:90615"/>
        <dbReference type="ChEBI" id="CHEBI:90616"/>
        <dbReference type="EC" id="2.1.1.72"/>
    </reaction>
</comment>
<dbReference type="InterPro" id="IPR002052">
    <property type="entry name" value="DNA_methylase_N6_adenine_CS"/>
</dbReference>
<feature type="region of interest" description="Disordered" evidence="6">
    <location>
        <begin position="1204"/>
        <end position="1224"/>
    </location>
</feature>
<accession>A0A2H3LA22</accession>
<dbReference type="Proteomes" id="UP000220922">
    <property type="component" value="Unassembled WGS sequence"/>
</dbReference>
<feature type="compositionally biased region" description="Gly residues" evidence="6">
    <location>
        <begin position="1209"/>
        <end position="1220"/>
    </location>
</feature>
<dbReference type="PANTHER" id="PTHR33841">
    <property type="entry name" value="DNA METHYLTRANSFERASE YEEA-RELATED"/>
    <property type="match status" value="1"/>
</dbReference>
<dbReference type="EMBL" id="LYXE01000050">
    <property type="protein sequence ID" value="PDW00255.1"/>
    <property type="molecule type" value="Genomic_DNA"/>
</dbReference>
<feature type="domain" description="Type II methyltransferase M.TaqI-like" evidence="7">
    <location>
        <begin position="354"/>
        <end position="618"/>
    </location>
</feature>
<dbReference type="Pfam" id="PF07669">
    <property type="entry name" value="Eco57I"/>
    <property type="match status" value="1"/>
</dbReference>
<name>A0A2H3LA22_9CHLR</name>
<reference evidence="8 9" key="1">
    <citation type="submission" date="2016-05" db="EMBL/GenBank/DDBJ databases">
        <authorList>
            <person name="Lavstsen T."/>
            <person name="Jespersen J.S."/>
        </authorList>
    </citation>
    <scope>NUCLEOTIDE SEQUENCE [LARGE SCALE GENOMIC DNA]</scope>
    <source>
        <strain evidence="8 9">B7-9</strain>
    </source>
</reference>
<evidence type="ECO:0000256" key="5">
    <source>
        <dbReference type="ARBA" id="ARBA00047942"/>
    </source>
</evidence>
<dbReference type="PANTHER" id="PTHR33841:SF1">
    <property type="entry name" value="DNA METHYLTRANSFERASE A"/>
    <property type="match status" value="1"/>
</dbReference>
<dbReference type="EC" id="2.1.1.72" evidence="1"/>
<dbReference type="InterPro" id="IPR029063">
    <property type="entry name" value="SAM-dependent_MTases_sf"/>
</dbReference>
<evidence type="ECO:0000313" key="8">
    <source>
        <dbReference type="EMBL" id="PDW00255.1"/>
    </source>
</evidence>
<comment type="caution">
    <text evidence="8">The sequence shown here is derived from an EMBL/GenBank/DDBJ whole genome shotgun (WGS) entry which is preliminary data.</text>
</comment>
<feature type="region of interest" description="Disordered" evidence="6">
    <location>
        <begin position="1426"/>
        <end position="1448"/>
    </location>
</feature>